<dbReference type="GO" id="GO:0003700">
    <property type="term" value="F:DNA-binding transcription factor activity"/>
    <property type="evidence" value="ECO:0007669"/>
    <property type="project" value="InterPro"/>
</dbReference>
<evidence type="ECO:0000313" key="7">
    <source>
        <dbReference type="EMBL" id="ONM39349.1"/>
    </source>
</evidence>
<keyword evidence="1" id="KW-0479">Metal-binding</keyword>
<reference evidence="7" key="1">
    <citation type="submission" date="2015-12" db="EMBL/GenBank/DDBJ databases">
        <title>Update maize B73 reference genome by single molecule sequencing technologies.</title>
        <authorList>
            <consortium name="Maize Genome Sequencing Project"/>
            <person name="Ware D."/>
        </authorList>
    </citation>
    <scope>NUCLEOTIDE SEQUENCE [LARGE SCALE GENOMIC DNA]</scope>
    <source>
        <tissue evidence="7">Seedling</tissue>
    </source>
</reference>
<evidence type="ECO:0000256" key="5">
    <source>
        <dbReference type="ARBA" id="ARBA00023015"/>
    </source>
</evidence>
<dbReference type="InParanoid" id="A0A1D6NFW2"/>
<keyword evidence="3" id="KW-0863">Zinc-finger</keyword>
<sequence>MALSKSLVNKAGQHHRHGYKCSVCDKVMTSHWKLSSPLAATPRDKVLSGGTAHAKEEKLHQCSLCHRTFPSGQALGRHKTSHWKPPSAVPRDEDEASFGDTAHTKEEKLHQCSLCHRTFPSGQALGAWAGTSGCTTRRTRTRTPPGTKEASVAAVATAVVRDFDLNLSAEADGVPPDAKRACTDDSAAMMAVLRDFD</sequence>
<evidence type="ECO:0000256" key="2">
    <source>
        <dbReference type="ARBA" id="ARBA00022737"/>
    </source>
</evidence>
<gene>
    <name evidence="7" type="ORF">ZEAMMB73_Zm00001d043884</name>
</gene>
<dbReference type="eggNOG" id="KOG1721">
    <property type="taxonomic scope" value="Eukaryota"/>
</dbReference>
<dbReference type="GO" id="GO:0008270">
    <property type="term" value="F:zinc ion binding"/>
    <property type="evidence" value="ECO:0007669"/>
    <property type="project" value="UniProtKB-KW"/>
</dbReference>
<dbReference type="PANTHER" id="PTHR45988">
    <property type="entry name" value="C2H2 TYPE ZINC FINGER TRANSCRIPTION FACTOR FAMILY-RELATED"/>
    <property type="match status" value="1"/>
</dbReference>
<evidence type="ECO:0000256" key="4">
    <source>
        <dbReference type="ARBA" id="ARBA00022833"/>
    </source>
</evidence>
<dbReference type="PANTHER" id="PTHR45988:SF32">
    <property type="entry name" value="OS07G0588600 PROTEIN"/>
    <property type="match status" value="1"/>
</dbReference>
<dbReference type="Pfam" id="PF13912">
    <property type="entry name" value="zf-C2H2_6"/>
    <property type="match status" value="2"/>
</dbReference>
<dbReference type="SUPFAM" id="SSF57667">
    <property type="entry name" value="beta-beta-alpha zinc fingers"/>
    <property type="match status" value="1"/>
</dbReference>
<dbReference type="STRING" id="4577.A0A1D6NFW2"/>
<name>A0A1D6NFW2_MAIZE</name>
<dbReference type="AlphaFoldDB" id="A0A1D6NFW2"/>
<dbReference type="InterPro" id="IPR036236">
    <property type="entry name" value="Znf_C2H2_sf"/>
</dbReference>
<keyword evidence="2" id="KW-0677">Repeat</keyword>
<dbReference type="InterPro" id="IPR013087">
    <property type="entry name" value="Znf_C2H2_type"/>
</dbReference>
<keyword evidence="6" id="KW-0804">Transcription</keyword>
<keyword evidence="5" id="KW-0805">Transcription regulation</keyword>
<accession>A0A1D6NFW2</accession>
<keyword evidence="4" id="KW-0862">Zinc</keyword>
<organism evidence="7">
    <name type="scientific">Zea mays</name>
    <name type="common">Maize</name>
    <dbReference type="NCBI Taxonomy" id="4577"/>
    <lineage>
        <taxon>Eukaryota</taxon>
        <taxon>Viridiplantae</taxon>
        <taxon>Streptophyta</taxon>
        <taxon>Embryophyta</taxon>
        <taxon>Tracheophyta</taxon>
        <taxon>Spermatophyta</taxon>
        <taxon>Magnoliopsida</taxon>
        <taxon>Liliopsida</taxon>
        <taxon>Poales</taxon>
        <taxon>Poaceae</taxon>
        <taxon>PACMAD clade</taxon>
        <taxon>Panicoideae</taxon>
        <taxon>Andropogonodae</taxon>
        <taxon>Andropogoneae</taxon>
        <taxon>Tripsacinae</taxon>
        <taxon>Zea</taxon>
    </lineage>
</organism>
<evidence type="ECO:0000256" key="1">
    <source>
        <dbReference type="ARBA" id="ARBA00022723"/>
    </source>
</evidence>
<evidence type="ECO:0000256" key="3">
    <source>
        <dbReference type="ARBA" id="ARBA00022771"/>
    </source>
</evidence>
<protein>
    <submittedName>
        <fullName evidence="7">Zinc finger protein AZF1</fullName>
    </submittedName>
</protein>
<dbReference type="PROSITE" id="PS00028">
    <property type="entry name" value="ZINC_FINGER_C2H2_1"/>
    <property type="match status" value="1"/>
</dbReference>
<evidence type="ECO:0000256" key="6">
    <source>
        <dbReference type="ARBA" id="ARBA00023163"/>
    </source>
</evidence>
<dbReference type="InterPro" id="IPR044653">
    <property type="entry name" value="AZF1/2/3-like"/>
</dbReference>
<dbReference type="PROSITE" id="PS50157">
    <property type="entry name" value="ZINC_FINGER_C2H2_2"/>
    <property type="match status" value="1"/>
</dbReference>
<dbReference type="Gene3D" id="3.30.160.60">
    <property type="entry name" value="Classic Zinc Finger"/>
    <property type="match status" value="1"/>
</dbReference>
<dbReference type="PaxDb" id="4577-GRMZM2G000103_P01"/>
<dbReference type="ExpressionAtlas" id="A0A1D6NFW2">
    <property type="expression patterns" value="baseline"/>
</dbReference>
<proteinExistence type="predicted"/>
<dbReference type="EMBL" id="CM007649">
    <property type="protein sequence ID" value="ONM39349.1"/>
    <property type="molecule type" value="Genomic_DNA"/>
</dbReference>